<evidence type="ECO:0000313" key="3">
    <source>
        <dbReference type="Proteomes" id="UP000724874"/>
    </source>
</evidence>
<keyword evidence="1" id="KW-1133">Transmembrane helix</keyword>
<keyword evidence="1" id="KW-0472">Membrane</keyword>
<evidence type="ECO:0000313" key="2">
    <source>
        <dbReference type="EMBL" id="KAF8889427.1"/>
    </source>
</evidence>
<dbReference type="OrthoDB" id="3267785at2759"/>
<feature type="transmembrane region" description="Helical" evidence="1">
    <location>
        <begin position="53"/>
        <end position="76"/>
    </location>
</feature>
<evidence type="ECO:0000256" key="1">
    <source>
        <dbReference type="SAM" id="Phobius"/>
    </source>
</evidence>
<name>A0A9P5NGB3_GYMJU</name>
<protein>
    <recommendedName>
        <fullName evidence="4">Transmembrane protein</fullName>
    </recommendedName>
</protein>
<accession>A0A9P5NGB3</accession>
<reference evidence="2" key="1">
    <citation type="submission" date="2020-11" db="EMBL/GenBank/DDBJ databases">
        <authorList>
            <consortium name="DOE Joint Genome Institute"/>
            <person name="Ahrendt S."/>
            <person name="Riley R."/>
            <person name="Andreopoulos W."/>
            <person name="LaButti K."/>
            <person name="Pangilinan J."/>
            <person name="Ruiz-duenas F.J."/>
            <person name="Barrasa J.M."/>
            <person name="Sanchez-Garcia M."/>
            <person name="Camarero S."/>
            <person name="Miyauchi S."/>
            <person name="Serrano A."/>
            <person name="Linde D."/>
            <person name="Babiker R."/>
            <person name="Drula E."/>
            <person name="Ayuso-Fernandez I."/>
            <person name="Pacheco R."/>
            <person name="Padilla G."/>
            <person name="Ferreira P."/>
            <person name="Barriuso J."/>
            <person name="Kellner H."/>
            <person name="Castanera R."/>
            <person name="Alfaro M."/>
            <person name="Ramirez L."/>
            <person name="Pisabarro A.G."/>
            <person name="Kuo A."/>
            <person name="Tritt A."/>
            <person name="Lipzen A."/>
            <person name="He G."/>
            <person name="Yan M."/>
            <person name="Ng V."/>
            <person name="Cullen D."/>
            <person name="Martin F."/>
            <person name="Rosso M.-N."/>
            <person name="Henrissat B."/>
            <person name="Hibbett D."/>
            <person name="Martinez A.T."/>
            <person name="Grigoriev I.V."/>
        </authorList>
    </citation>
    <scope>NUCLEOTIDE SEQUENCE</scope>
    <source>
        <strain evidence="2">AH 44721</strain>
    </source>
</reference>
<comment type="caution">
    <text evidence="2">The sequence shown here is derived from an EMBL/GenBank/DDBJ whole genome shotgun (WGS) entry which is preliminary data.</text>
</comment>
<dbReference type="AlphaFoldDB" id="A0A9P5NGB3"/>
<organism evidence="2 3">
    <name type="scientific">Gymnopilus junonius</name>
    <name type="common">Spectacular rustgill mushroom</name>
    <name type="synonym">Gymnopilus spectabilis subsp. junonius</name>
    <dbReference type="NCBI Taxonomy" id="109634"/>
    <lineage>
        <taxon>Eukaryota</taxon>
        <taxon>Fungi</taxon>
        <taxon>Dikarya</taxon>
        <taxon>Basidiomycota</taxon>
        <taxon>Agaricomycotina</taxon>
        <taxon>Agaricomycetes</taxon>
        <taxon>Agaricomycetidae</taxon>
        <taxon>Agaricales</taxon>
        <taxon>Agaricineae</taxon>
        <taxon>Hymenogastraceae</taxon>
        <taxon>Gymnopilus</taxon>
    </lineage>
</organism>
<proteinExistence type="predicted"/>
<dbReference type="Proteomes" id="UP000724874">
    <property type="component" value="Unassembled WGS sequence"/>
</dbReference>
<dbReference type="EMBL" id="JADNYJ010000080">
    <property type="protein sequence ID" value="KAF8889427.1"/>
    <property type="molecule type" value="Genomic_DNA"/>
</dbReference>
<keyword evidence="1" id="KW-0812">Transmembrane</keyword>
<sequence length="239" mass="26101">MVIDSPSSVSHHHEHGHARCRCTHDDELMYSNSNHEHGGNGHRRCHNARLRRYLLPALAVLLLLCGLMAVSCMQGYGSLEEWGSGAGEGLFSRQVGPGASNGSGSTFTNRKLYLIVIFVGLFLVLVFGVMLAAWCCRGKPTKMSIRRELDPYFHSCLIGSFENPLCCPCYLCACCGGLGKTLSSILAFVRYIKHVLPCSLSGLHRMRFVRGSSGNDVDHKTGAGARGRTYYHSSSSSCI</sequence>
<feature type="transmembrane region" description="Helical" evidence="1">
    <location>
        <begin position="112"/>
        <end position="136"/>
    </location>
</feature>
<gene>
    <name evidence="2" type="ORF">CPB84DRAFT_1448174</name>
</gene>
<evidence type="ECO:0008006" key="4">
    <source>
        <dbReference type="Google" id="ProtNLM"/>
    </source>
</evidence>
<keyword evidence="3" id="KW-1185">Reference proteome</keyword>